<sequence>MLEKEIFTDFIIKIGDEFIKTHRCILAQNSEVLQKMLDQNGMLEAQNGVLTITDTSIECVRAMLEFFYTGQINNAILESHAEKIFAIAHKYQVEQLKNACEQFMASKIDGENILKYCNLINLYGAPILEKCIKNIFESKNGKM</sequence>
<organism evidence="2 3">
    <name type="scientific">Meloidogyne incognita</name>
    <name type="common">Southern root-knot nematode worm</name>
    <name type="synonym">Oxyuris incognita</name>
    <dbReference type="NCBI Taxonomy" id="6306"/>
    <lineage>
        <taxon>Eukaryota</taxon>
        <taxon>Metazoa</taxon>
        <taxon>Ecdysozoa</taxon>
        <taxon>Nematoda</taxon>
        <taxon>Chromadorea</taxon>
        <taxon>Rhabditida</taxon>
        <taxon>Tylenchina</taxon>
        <taxon>Tylenchomorpha</taxon>
        <taxon>Tylenchoidea</taxon>
        <taxon>Meloidogynidae</taxon>
        <taxon>Meloidogyninae</taxon>
        <taxon>Meloidogyne</taxon>
        <taxon>Meloidogyne incognita group</taxon>
    </lineage>
</organism>
<dbReference type="SMART" id="SM00225">
    <property type="entry name" value="BTB"/>
    <property type="match status" value="1"/>
</dbReference>
<dbReference type="Gene3D" id="3.30.710.10">
    <property type="entry name" value="Potassium Channel Kv1.1, Chain A"/>
    <property type="match status" value="1"/>
</dbReference>
<dbReference type="PANTHER" id="PTHR46672:SF1">
    <property type="entry name" value="OS08G0103600 PROTEIN"/>
    <property type="match status" value="1"/>
</dbReference>
<evidence type="ECO:0000313" key="2">
    <source>
        <dbReference type="Proteomes" id="UP000887563"/>
    </source>
</evidence>
<dbReference type="CDD" id="cd18186">
    <property type="entry name" value="BTB_POZ_ZBTB_KLHL-like"/>
    <property type="match status" value="1"/>
</dbReference>
<dbReference type="WBParaSite" id="Minc3s00528g13768">
    <property type="protein sequence ID" value="Minc3s00528g13768"/>
    <property type="gene ID" value="Minc3s00528g13768"/>
</dbReference>
<dbReference type="InterPro" id="IPR044714">
    <property type="entry name" value="AtSIBP1-like"/>
</dbReference>
<evidence type="ECO:0000313" key="3">
    <source>
        <dbReference type="WBParaSite" id="Minc3s00528g13768"/>
    </source>
</evidence>
<feature type="domain" description="BTB" evidence="1">
    <location>
        <begin position="8"/>
        <end position="76"/>
    </location>
</feature>
<dbReference type="AlphaFoldDB" id="A0A914LHA8"/>
<dbReference type="Pfam" id="PF00651">
    <property type="entry name" value="BTB"/>
    <property type="match status" value="1"/>
</dbReference>
<dbReference type="PROSITE" id="PS50097">
    <property type="entry name" value="BTB"/>
    <property type="match status" value="1"/>
</dbReference>
<dbReference type="Proteomes" id="UP000887563">
    <property type="component" value="Unplaced"/>
</dbReference>
<dbReference type="InterPro" id="IPR000210">
    <property type="entry name" value="BTB/POZ_dom"/>
</dbReference>
<name>A0A914LHA8_MELIC</name>
<protein>
    <submittedName>
        <fullName evidence="3">BTB domain-containing protein</fullName>
    </submittedName>
</protein>
<accession>A0A914LHA8</accession>
<dbReference type="PANTHER" id="PTHR46672">
    <property type="entry name" value="OS08G0495500 PROTEIN-RELATED"/>
    <property type="match status" value="1"/>
</dbReference>
<evidence type="ECO:0000259" key="1">
    <source>
        <dbReference type="PROSITE" id="PS50097"/>
    </source>
</evidence>
<reference evidence="3" key="1">
    <citation type="submission" date="2022-11" db="UniProtKB">
        <authorList>
            <consortium name="WormBaseParasite"/>
        </authorList>
    </citation>
    <scope>IDENTIFICATION</scope>
</reference>
<keyword evidence="2" id="KW-1185">Reference proteome</keyword>
<dbReference type="InterPro" id="IPR011333">
    <property type="entry name" value="SKP1/BTB/POZ_sf"/>
</dbReference>
<proteinExistence type="predicted"/>
<dbReference type="SUPFAM" id="SSF54695">
    <property type="entry name" value="POZ domain"/>
    <property type="match status" value="1"/>
</dbReference>